<dbReference type="Gene3D" id="3.30.160.60">
    <property type="entry name" value="Classic Zinc Finger"/>
    <property type="match status" value="7"/>
</dbReference>
<feature type="region of interest" description="Disordered" evidence="6">
    <location>
        <begin position="205"/>
        <end position="234"/>
    </location>
</feature>
<dbReference type="Proteomes" id="UP000694843">
    <property type="component" value="Unplaced"/>
</dbReference>
<keyword evidence="2" id="KW-0677">Repeat</keyword>
<feature type="compositionally biased region" description="Basic residues" evidence="6">
    <location>
        <begin position="133"/>
        <end position="149"/>
    </location>
</feature>
<dbReference type="GeneID" id="108664750"/>
<keyword evidence="1" id="KW-0479">Metal-binding</keyword>
<feature type="region of interest" description="Disordered" evidence="6">
    <location>
        <begin position="1027"/>
        <end position="1052"/>
    </location>
</feature>
<dbReference type="GO" id="GO:0045944">
    <property type="term" value="P:positive regulation of transcription by RNA polymerase II"/>
    <property type="evidence" value="ECO:0007669"/>
    <property type="project" value="TreeGrafter"/>
</dbReference>
<dbReference type="PROSITE" id="PS00028">
    <property type="entry name" value="ZINC_FINGER_C2H2_1"/>
    <property type="match status" value="1"/>
</dbReference>
<name>A0A8B7N065_HYAAZ</name>
<dbReference type="SUPFAM" id="SSF57667">
    <property type="entry name" value="beta-beta-alpha zinc fingers"/>
    <property type="match status" value="6"/>
</dbReference>
<dbReference type="OrthoDB" id="3561125at2759"/>
<dbReference type="SMART" id="SM00355">
    <property type="entry name" value="ZnF_C2H2"/>
    <property type="match status" value="15"/>
</dbReference>
<dbReference type="OMA" id="IHETHAV"/>
<evidence type="ECO:0000313" key="9">
    <source>
        <dbReference type="RefSeq" id="XP_018006913.2"/>
    </source>
</evidence>
<feature type="compositionally biased region" description="Low complexity" evidence="6">
    <location>
        <begin position="205"/>
        <end position="225"/>
    </location>
</feature>
<feature type="domain" description="C2H2-type" evidence="7">
    <location>
        <begin position="928"/>
        <end position="956"/>
    </location>
</feature>
<reference evidence="9" key="1">
    <citation type="submission" date="2025-08" db="UniProtKB">
        <authorList>
            <consortium name="RefSeq"/>
        </authorList>
    </citation>
    <scope>IDENTIFICATION</scope>
    <source>
        <tissue evidence="9">Whole organism</tissue>
    </source>
</reference>
<feature type="compositionally biased region" description="Basic and acidic residues" evidence="6">
    <location>
        <begin position="1033"/>
        <end position="1052"/>
    </location>
</feature>
<dbReference type="KEGG" id="hazt:108664750"/>
<dbReference type="PROSITE" id="PS50157">
    <property type="entry name" value="ZINC_FINGER_C2H2_2"/>
    <property type="match status" value="3"/>
</dbReference>
<evidence type="ECO:0000256" key="3">
    <source>
        <dbReference type="ARBA" id="ARBA00022771"/>
    </source>
</evidence>
<dbReference type="PANTHER" id="PTHR24403:SF67">
    <property type="entry name" value="FI01116P-RELATED"/>
    <property type="match status" value="1"/>
</dbReference>
<feature type="compositionally biased region" description="Low complexity" evidence="6">
    <location>
        <begin position="120"/>
        <end position="132"/>
    </location>
</feature>
<dbReference type="InterPro" id="IPR050688">
    <property type="entry name" value="Zinc_finger/UBP_domain"/>
</dbReference>
<feature type="domain" description="C2H2-type" evidence="7">
    <location>
        <begin position="867"/>
        <end position="894"/>
    </location>
</feature>
<feature type="compositionally biased region" description="Low complexity" evidence="6">
    <location>
        <begin position="150"/>
        <end position="159"/>
    </location>
</feature>
<feature type="region of interest" description="Disordered" evidence="6">
    <location>
        <begin position="1171"/>
        <end position="1196"/>
    </location>
</feature>
<protein>
    <submittedName>
        <fullName evidence="9">Zinc finger protein 423</fullName>
    </submittedName>
</protein>
<dbReference type="InterPro" id="IPR013087">
    <property type="entry name" value="Znf_C2H2_type"/>
</dbReference>
<dbReference type="GO" id="GO:0005634">
    <property type="term" value="C:nucleus"/>
    <property type="evidence" value="ECO:0007669"/>
    <property type="project" value="TreeGrafter"/>
</dbReference>
<feature type="region of interest" description="Disordered" evidence="6">
    <location>
        <begin position="1426"/>
        <end position="1483"/>
    </location>
</feature>
<evidence type="ECO:0000259" key="7">
    <source>
        <dbReference type="PROSITE" id="PS50157"/>
    </source>
</evidence>
<gene>
    <name evidence="9" type="primary">LOC108664750</name>
</gene>
<evidence type="ECO:0000313" key="8">
    <source>
        <dbReference type="Proteomes" id="UP000694843"/>
    </source>
</evidence>
<proteinExistence type="predicted"/>
<feature type="region of interest" description="Disordered" evidence="6">
    <location>
        <begin position="944"/>
        <end position="1010"/>
    </location>
</feature>
<evidence type="ECO:0000256" key="2">
    <source>
        <dbReference type="ARBA" id="ARBA00022737"/>
    </source>
</evidence>
<feature type="region of interest" description="Disordered" evidence="6">
    <location>
        <begin position="120"/>
        <end position="162"/>
    </location>
</feature>
<feature type="region of interest" description="Disordered" evidence="6">
    <location>
        <begin position="1356"/>
        <end position="1377"/>
    </location>
</feature>
<dbReference type="RefSeq" id="XP_018006913.2">
    <property type="nucleotide sequence ID" value="XM_018151424.2"/>
</dbReference>
<accession>A0A8B7N065</accession>
<keyword evidence="8" id="KW-1185">Reference proteome</keyword>
<feature type="compositionally biased region" description="Basic residues" evidence="6">
    <location>
        <begin position="959"/>
        <end position="968"/>
    </location>
</feature>
<dbReference type="GO" id="GO:0008270">
    <property type="term" value="F:zinc ion binding"/>
    <property type="evidence" value="ECO:0007669"/>
    <property type="project" value="UniProtKB-KW"/>
</dbReference>
<organism evidence="8 9">
    <name type="scientific">Hyalella azteca</name>
    <name type="common">Amphipod</name>
    <dbReference type="NCBI Taxonomy" id="294128"/>
    <lineage>
        <taxon>Eukaryota</taxon>
        <taxon>Metazoa</taxon>
        <taxon>Ecdysozoa</taxon>
        <taxon>Arthropoda</taxon>
        <taxon>Crustacea</taxon>
        <taxon>Multicrustacea</taxon>
        <taxon>Malacostraca</taxon>
        <taxon>Eumalacostraca</taxon>
        <taxon>Peracarida</taxon>
        <taxon>Amphipoda</taxon>
        <taxon>Senticaudata</taxon>
        <taxon>Talitrida</taxon>
        <taxon>Talitroidea</taxon>
        <taxon>Hyalellidae</taxon>
        <taxon>Hyalella</taxon>
    </lineage>
</organism>
<keyword evidence="3 5" id="KW-0863">Zinc-finger</keyword>
<evidence type="ECO:0000256" key="5">
    <source>
        <dbReference type="PROSITE-ProRule" id="PRU00042"/>
    </source>
</evidence>
<dbReference type="PANTHER" id="PTHR24403">
    <property type="entry name" value="ZINC FINGER PROTEIN"/>
    <property type="match status" value="1"/>
</dbReference>
<keyword evidence="4" id="KW-0862">Zinc</keyword>
<sequence length="1483" mass="164457">MNMDQSSHLAQPPYYENHGAYQPPVLPGYFPLNCYTSLLPAPSPAHIPPTKDQHFQHQEQHQHLLHQQQFHHQPVPTNQLGSYEPRSYLQPTTKNMVAINLASDNANKYQNKIIVPQLHHQLQQQQSTSLSIHQHHHHHQQQQHHHHQQQLHQQQQQQHGSSISVPCARNYYGSVGNYSNEQWLVNTSSPATYSTTTPAVAPTACSSNTNNTNGGVSYSNTNSGNDNSITPDTLPLTSYTEDTLKSEDKVKKKLVCNQCDFFTFNRKTLANHIARHTGQGLHACPHCPFNSAYLGTFKRHMIRKHNSKAEPEASPVEKKERLKCPHCPFVTIYKKNMKKHIAKHTGEGVHKCEHCDYVTAYIAGFRKHMLKHAKDTAYTCPYCPYTSPWKGFYERHISSKHPDKKSFSCSMCSYIGTSKRSLKNHLLKHERDVQGNKSISKLNCSETGCSFTTDDPEALKEHSNKHASSSKQFHCNHCSYSTPLKGLFKFHLNTHAEEMDTQNISSQRWTNNVPMKPDLIHAHNVNQAYLPHPLLGDSDHHHLHHHQQQQQYQQHLVPPRQVPELVPMFQPQQQEQVAVNGTTHINNNLPKQTQLQALMGSGNNPNVASNPDNLYEVGQNDTNVVNAAANVAYNPCNVDACTNNENMTVNVTSSDATRHPDGTVTITEHGNVHRNESRNMSVNHDNNDTTLSHIPSCSFSQKSEHVNCFSNNNIKSNLCSRKGISTKSSSPKIFGCKHCPFTTPEKNELRVHVSSHSGKELLSCPHCPFTTGYQGTLRRHMNTHTRVGAYMCPHCPYKSTWKGFYDRHVVTKHTEVSLHRCPYCEYTSPRKGTFKRHLDTHVKDEKLCNKKSLRYRLFQDKKDDGKYVCDHCEYSTDALASLKRHMVKHTKENSYVCLQCSYTVECQTTFHKHLQRHEASSVVARAGFSCTLCDFSTSAKTKLESHLQNQHSKPGPAAPKKRRKRKRISRIDTEEDLVSEDPTLQDHKNTEVCDDPNTPAAPKPENNLNLESKFCTDTSEMKTELRLTAASDAHVKDGTDEPTNSRRSRDENNIANASTIHETHAVNQNIEQHLDPSDKSIALEQNNSDNSEPSIKGSHNHNIVQEGLAAQNSSSGYVAPEFVYNLVTSHKIVVEPANSLKVQESKPEDSIRTPLTITPHATVPLNSSVVSARKTKKTKNCQEKPQKTKRVSKKQQSASTLSVYKITKYSNLTNANTSANIDRNGMTSVSSSGSNSMLGTPARAGMVACGNSPAVVNSVAYGNSASVARSYHSLQVQFEAQSSNMNIIQASSFANHHHHESLNPMGRVLLFPSSSSGQGASLGDPGVMVSHNNNNSNGFLAHLALAQQVTLPHLVAPPASSDQTSISSTSANHSSILTSPTTMLTPITSVPVTSSVIQASGPATYAPTFCETPLYISQSPIHAPPIESLSTPMAPPTPIHAPPTAIAPPTSIHASPTAMAPPTSIHAPPTAMAPPTSIHAPPP</sequence>
<feature type="domain" description="C2H2-type" evidence="7">
    <location>
        <begin position="734"/>
        <end position="761"/>
    </location>
</feature>
<evidence type="ECO:0000256" key="1">
    <source>
        <dbReference type="ARBA" id="ARBA00022723"/>
    </source>
</evidence>
<dbReference type="InterPro" id="IPR036236">
    <property type="entry name" value="Znf_C2H2_sf"/>
</dbReference>
<feature type="compositionally biased region" description="Low complexity" evidence="6">
    <location>
        <begin position="1360"/>
        <end position="1377"/>
    </location>
</feature>
<evidence type="ECO:0000256" key="6">
    <source>
        <dbReference type="SAM" id="MobiDB-lite"/>
    </source>
</evidence>
<evidence type="ECO:0000256" key="4">
    <source>
        <dbReference type="ARBA" id="ARBA00022833"/>
    </source>
</evidence>